<gene>
    <name evidence="1" type="ORF">H9894_07140</name>
</gene>
<sequence>MNDTIDDLTIAYEDDNGHLIIKELDKVILTRGAWTTILFRYQEWRPERDDYGPDKYTLRRYKKSAGTYRPQSKFTISSPDQARKIIDALNGWLGETEEK</sequence>
<proteinExistence type="predicted"/>
<reference evidence="1" key="1">
    <citation type="journal article" date="2021" name="PeerJ">
        <title>Extensive microbial diversity within the chicken gut microbiome revealed by metagenomics and culture.</title>
        <authorList>
            <person name="Gilroy R."/>
            <person name="Ravi A."/>
            <person name="Getino M."/>
            <person name="Pursley I."/>
            <person name="Horton D.L."/>
            <person name="Alikhan N.F."/>
            <person name="Baker D."/>
            <person name="Gharbi K."/>
            <person name="Hall N."/>
            <person name="Watson M."/>
            <person name="Adriaenssens E.M."/>
            <person name="Foster-Nyarko E."/>
            <person name="Jarju S."/>
            <person name="Secka A."/>
            <person name="Antonio M."/>
            <person name="Oren A."/>
            <person name="Chaudhuri R.R."/>
            <person name="La Ragione R."/>
            <person name="Hildebrand F."/>
            <person name="Pallen M.J."/>
        </authorList>
    </citation>
    <scope>NUCLEOTIDE SEQUENCE</scope>
    <source>
        <strain evidence="1">ChiHecec2B26-446</strain>
    </source>
</reference>
<comment type="caution">
    <text evidence="1">The sequence shown here is derived from an EMBL/GenBank/DDBJ whole genome shotgun (WGS) entry which is preliminary data.</text>
</comment>
<accession>A0A9D1PX88</accession>
<dbReference type="AlphaFoldDB" id="A0A9D1PX88"/>
<reference evidence="1" key="2">
    <citation type="submission" date="2021-04" db="EMBL/GenBank/DDBJ databases">
        <authorList>
            <person name="Gilroy R."/>
        </authorList>
    </citation>
    <scope>NUCLEOTIDE SEQUENCE</scope>
    <source>
        <strain evidence="1">ChiHecec2B26-446</strain>
    </source>
</reference>
<dbReference type="EMBL" id="DXHV01000065">
    <property type="protein sequence ID" value="HIW00946.1"/>
    <property type="molecule type" value="Genomic_DNA"/>
</dbReference>
<protein>
    <submittedName>
        <fullName evidence="1">Uncharacterized protein</fullName>
    </submittedName>
</protein>
<organism evidence="1 2">
    <name type="scientific">Candidatus Desulfovibrio intestinipullorum</name>
    <dbReference type="NCBI Taxonomy" id="2838536"/>
    <lineage>
        <taxon>Bacteria</taxon>
        <taxon>Pseudomonadati</taxon>
        <taxon>Thermodesulfobacteriota</taxon>
        <taxon>Desulfovibrionia</taxon>
        <taxon>Desulfovibrionales</taxon>
        <taxon>Desulfovibrionaceae</taxon>
        <taxon>Desulfovibrio</taxon>
    </lineage>
</organism>
<dbReference type="Proteomes" id="UP000886752">
    <property type="component" value="Unassembled WGS sequence"/>
</dbReference>
<name>A0A9D1PX88_9BACT</name>
<evidence type="ECO:0000313" key="2">
    <source>
        <dbReference type="Proteomes" id="UP000886752"/>
    </source>
</evidence>
<evidence type="ECO:0000313" key="1">
    <source>
        <dbReference type="EMBL" id="HIW00946.1"/>
    </source>
</evidence>